<accession>A0A0H3B0Y7</accession>
<reference evidence="2" key="1">
    <citation type="submission" date="2008-02" db="EMBL/GenBank/DDBJ databases">
        <title>Complete sequence of Yersinia pseudotuberculosis YPIII.</title>
        <authorList>
            <consortium name="US DOE Joint Genome Institute"/>
            <person name="Challacombe J.F."/>
            <person name="Bruce D."/>
            <person name="Detter J.C."/>
            <person name="Green L."/>
            <person name="Land M."/>
            <person name="Munk C."/>
            <person name="Lindler L.E."/>
            <person name="Nikolich M.P."/>
            <person name="Brettin T."/>
        </authorList>
    </citation>
    <scope>NUCLEOTIDE SEQUENCE</scope>
    <source>
        <strain evidence="2">YPIII</strain>
    </source>
</reference>
<dbReference type="Pfam" id="PF01381">
    <property type="entry name" value="HTH_3"/>
    <property type="match status" value="1"/>
</dbReference>
<dbReference type="InterPro" id="IPR001387">
    <property type="entry name" value="Cro/C1-type_HTH"/>
</dbReference>
<dbReference type="PROSITE" id="PS50943">
    <property type="entry name" value="HTH_CROC1"/>
    <property type="match status" value="1"/>
</dbReference>
<sequence length="71" mass="7950">MNKISLERKKIGMTQQQLARFLGWNQSRIGNYESGVRTPDLVSCRQIVSALNKLGAECTLDSVFPPVKQKA</sequence>
<dbReference type="Gene3D" id="1.10.260.40">
    <property type="entry name" value="lambda repressor-like DNA-binding domains"/>
    <property type="match status" value="1"/>
</dbReference>
<protein>
    <submittedName>
        <fullName evidence="2">Transcriptional regulator, XRE family</fullName>
    </submittedName>
</protein>
<dbReference type="EMBL" id="CP000950">
    <property type="protein sequence ID" value="ACA67509.1"/>
    <property type="molecule type" value="Genomic_DNA"/>
</dbReference>
<name>A0A0H3B0Y7_YERPY</name>
<dbReference type="InterPro" id="IPR010982">
    <property type="entry name" value="Lambda_DNA-bd_dom_sf"/>
</dbReference>
<proteinExistence type="predicted"/>
<organism evidence="2">
    <name type="scientific">Yersinia pseudotuberculosis serotype O:3 (strain YPIII)</name>
    <dbReference type="NCBI Taxonomy" id="502800"/>
    <lineage>
        <taxon>Bacteria</taxon>
        <taxon>Pseudomonadati</taxon>
        <taxon>Pseudomonadota</taxon>
        <taxon>Gammaproteobacteria</taxon>
        <taxon>Enterobacterales</taxon>
        <taxon>Yersiniaceae</taxon>
        <taxon>Yersinia</taxon>
    </lineage>
</organism>
<dbReference type="CDD" id="cd00093">
    <property type="entry name" value="HTH_XRE"/>
    <property type="match status" value="1"/>
</dbReference>
<dbReference type="PATRIC" id="fig|502800.11.peg.1845"/>
<dbReference type="GO" id="GO:0003677">
    <property type="term" value="F:DNA binding"/>
    <property type="evidence" value="ECO:0007669"/>
    <property type="project" value="InterPro"/>
</dbReference>
<feature type="domain" description="HTH cro/C1-type" evidence="1">
    <location>
        <begin position="4"/>
        <end position="58"/>
    </location>
</feature>
<dbReference type="SUPFAM" id="SSF47413">
    <property type="entry name" value="lambda repressor-like DNA-binding domains"/>
    <property type="match status" value="1"/>
</dbReference>
<dbReference type="KEGG" id="ypy:YPK_1211"/>
<evidence type="ECO:0000313" key="2">
    <source>
        <dbReference type="EMBL" id="ACA67509.1"/>
    </source>
</evidence>
<dbReference type="AlphaFoldDB" id="A0A0H3B0Y7"/>
<gene>
    <name evidence="2" type="ordered locus">YPK_1211</name>
</gene>
<dbReference type="SMART" id="SM00530">
    <property type="entry name" value="HTH_XRE"/>
    <property type="match status" value="1"/>
</dbReference>
<evidence type="ECO:0000259" key="1">
    <source>
        <dbReference type="PROSITE" id="PS50943"/>
    </source>
</evidence>